<keyword evidence="6 8" id="KW-0472">Membrane</keyword>
<dbReference type="PANTHER" id="PTHR47234">
    <property type="match status" value="1"/>
</dbReference>
<keyword evidence="3 8" id="KW-1134">Transmembrane beta strand</keyword>
<name>A0A545UAH0_9GAMM</name>
<accession>A0A545UAH0</accession>
<feature type="signal peptide" evidence="10">
    <location>
        <begin position="1"/>
        <end position="31"/>
    </location>
</feature>
<dbReference type="Gene3D" id="2.170.130.10">
    <property type="entry name" value="TonB-dependent receptor, plug domain"/>
    <property type="match status" value="1"/>
</dbReference>
<keyword evidence="14" id="KW-1185">Reference proteome</keyword>
<keyword evidence="10" id="KW-0732">Signal</keyword>
<dbReference type="InterPro" id="IPR039426">
    <property type="entry name" value="TonB-dep_rcpt-like"/>
</dbReference>
<evidence type="ECO:0000259" key="12">
    <source>
        <dbReference type="Pfam" id="PF07715"/>
    </source>
</evidence>
<evidence type="ECO:0000256" key="5">
    <source>
        <dbReference type="ARBA" id="ARBA00023077"/>
    </source>
</evidence>
<evidence type="ECO:0000256" key="2">
    <source>
        <dbReference type="ARBA" id="ARBA00022448"/>
    </source>
</evidence>
<dbReference type="EMBL" id="VIKS01000010">
    <property type="protein sequence ID" value="TQV86423.1"/>
    <property type="molecule type" value="Genomic_DNA"/>
</dbReference>
<proteinExistence type="inferred from homology"/>
<dbReference type="InterPro" id="IPR037066">
    <property type="entry name" value="Plug_dom_sf"/>
</dbReference>
<evidence type="ECO:0000256" key="10">
    <source>
        <dbReference type="SAM" id="SignalP"/>
    </source>
</evidence>
<comment type="subcellular location">
    <subcellularLocation>
        <location evidence="1 8">Cell outer membrane</location>
        <topology evidence="1 8">Multi-pass membrane protein</topology>
    </subcellularLocation>
</comment>
<dbReference type="PROSITE" id="PS52016">
    <property type="entry name" value="TONB_DEPENDENT_REC_3"/>
    <property type="match status" value="1"/>
</dbReference>
<keyword evidence="2 8" id="KW-0813">Transport</keyword>
<dbReference type="InterPro" id="IPR036942">
    <property type="entry name" value="Beta-barrel_TonB_sf"/>
</dbReference>
<gene>
    <name evidence="13" type="ORF">FLL46_16010</name>
</gene>
<keyword evidence="7 8" id="KW-0998">Cell outer membrane</keyword>
<evidence type="ECO:0000259" key="11">
    <source>
        <dbReference type="Pfam" id="PF00593"/>
    </source>
</evidence>
<keyword evidence="4 8" id="KW-0812">Transmembrane</keyword>
<dbReference type="SUPFAM" id="SSF56935">
    <property type="entry name" value="Porins"/>
    <property type="match status" value="1"/>
</dbReference>
<evidence type="ECO:0000256" key="8">
    <source>
        <dbReference type="PROSITE-ProRule" id="PRU01360"/>
    </source>
</evidence>
<reference evidence="13 14" key="1">
    <citation type="submission" date="2019-07" db="EMBL/GenBank/DDBJ databases">
        <title>Draft genome for Aliikangiella sp. M105.</title>
        <authorList>
            <person name="Wang G."/>
        </authorList>
    </citation>
    <scope>NUCLEOTIDE SEQUENCE [LARGE SCALE GENOMIC DNA]</scope>
    <source>
        <strain evidence="13 14">M105</strain>
    </source>
</reference>
<dbReference type="Proteomes" id="UP000315439">
    <property type="component" value="Unassembled WGS sequence"/>
</dbReference>
<evidence type="ECO:0000256" key="3">
    <source>
        <dbReference type="ARBA" id="ARBA00022452"/>
    </source>
</evidence>
<dbReference type="OrthoDB" id="9764669at2"/>
<evidence type="ECO:0000256" key="9">
    <source>
        <dbReference type="RuleBase" id="RU003357"/>
    </source>
</evidence>
<evidence type="ECO:0000256" key="1">
    <source>
        <dbReference type="ARBA" id="ARBA00004571"/>
    </source>
</evidence>
<dbReference type="GO" id="GO:0009279">
    <property type="term" value="C:cell outer membrane"/>
    <property type="evidence" value="ECO:0007669"/>
    <property type="project" value="UniProtKB-SubCell"/>
</dbReference>
<dbReference type="Pfam" id="PF00593">
    <property type="entry name" value="TonB_dep_Rec_b-barrel"/>
    <property type="match status" value="1"/>
</dbReference>
<feature type="chain" id="PRO_5022110105" evidence="10">
    <location>
        <begin position="32"/>
        <end position="931"/>
    </location>
</feature>
<feature type="domain" description="TonB-dependent receptor-like beta-barrel" evidence="11">
    <location>
        <begin position="358"/>
        <end position="895"/>
    </location>
</feature>
<dbReference type="InterPro" id="IPR000531">
    <property type="entry name" value="Beta-barrel_TonB"/>
</dbReference>
<dbReference type="AlphaFoldDB" id="A0A545UAH0"/>
<feature type="domain" description="TonB-dependent receptor plug" evidence="12">
    <location>
        <begin position="57"/>
        <end position="167"/>
    </location>
</feature>
<evidence type="ECO:0000256" key="6">
    <source>
        <dbReference type="ARBA" id="ARBA00023136"/>
    </source>
</evidence>
<dbReference type="Pfam" id="PF07715">
    <property type="entry name" value="Plug"/>
    <property type="match status" value="1"/>
</dbReference>
<evidence type="ECO:0000313" key="13">
    <source>
        <dbReference type="EMBL" id="TQV86423.1"/>
    </source>
</evidence>
<keyword evidence="13" id="KW-0675">Receptor</keyword>
<keyword evidence="5 9" id="KW-0798">TonB box</keyword>
<evidence type="ECO:0000256" key="7">
    <source>
        <dbReference type="ARBA" id="ARBA00023237"/>
    </source>
</evidence>
<dbReference type="RefSeq" id="WP_142932346.1">
    <property type="nucleotide sequence ID" value="NZ_ML660166.1"/>
</dbReference>
<comment type="similarity">
    <text evidence="8 9">Belongs to the TonB-dependent receptor family.</text>
</comment>
<dbReference type="PANTHER" id="PTHR47234:SF2">
    <property type="entry name" value="TONB-DEPENDENT RECEPTOR"/>
    <property type="match status" value="1"/>
</dbReference>
<comment type="caution">
    <text evidence="13">The sequence shown here is derived from an EMBL/GenBank/DDBJ whole genome shotgun (WGS) entry which is preliminary data.</text>
</comment>
<sequence>MNLKLKKRSVRAVKLALLGSILVGTGSPVYGMETDDEENRHIVVTGSRIKRADVEGANPVQVISQEDLKLSGIANIGDIIQEIPSAAGAGTNTRVNNGGDGAVRMSLRGLSSARTLVLLNGRRIVASGLGVNASVDLSTIPVAIVKRVEVLKDGASAVYGSDAIAGVVNIITRTDFDGFEANVKAGITSESDGETRDYDFTFGHSGEKGNIVANAFFSHQGTIWEGDREYSQYDLDMNPDEHTDIQRGGSSAPPWLRLNVDNPGGCGSFTHGAANGPGQSDPTQFIDEVGYVCWDWSRDTFNYAPQNYAQTPNQRYGMFLAGNYEFSDKLNLFTEFSFSHRKSDVLLAPDPLAPLIFFNYDGATYSQNNWYNQQFGPQDANGNPFEIRDWRRRMSETGGRLSSFTLNTTRFLAGLNGEFDNEWGYEVSFSHGINEAVTRREGYFNLDKVALAVGPSFQDGNGNIVCGTPDNPITDCVSLNIFGTPFSDSGVTREMLDFVTFNAQELGNNKQTIISASMFGDLFELPGGIVGASFGLEHREESGADYPDALVALGATTGSTRQTTEGGYEIDELFAEVLLPITDSFEVDLATRYSDYSTFGDTTNFKLGLKWNPVESLLIRGTVSTAFRAPSIANLFQGTTLTYPEVTDPCTTNPTAACIADGVPSSGYEATGSQLTTLTGGSPDVLPEEAEIFTLGMVWEPDFLDGLSMTVDYWNIDVQDAISSVGAQTILNQCANGASGNQACSAIARRADGTISSINDRTTNVGSVESSGTDLNLRYTTDVGFAKMRLNWDTTFYDTYDKTLADGTVQQHAGWHRENGDGNFAEIRSNVDVNFAKENWQLNYTARYISSVEENWTVWFSQTVGHRKVDSNLVHDLRFSYLFDSLEATFGIDNVTDEDPPFVASGFNLNTDPRTYKTAGRVFYVGLKYSY</sequence>
<evidence type="ECO:0000256" key="4">
    <source>
        <dbReference type="ARBA" id="ARBA00022692"/>
    </source>
</evidence>
<evidence type="ECO:0000313" key="14">
    <source>
        <dbReference type="Proteomes" id="UP000315439"/>
    </source>
</evidence>
<protein>
    <submittedName>
        <fullName evidence="13">TonB-dependent receptor</fullName>
    </submittedName>
</protein>
<organism evidence="13 14">
    <name type="scientific">Aliikangiella coralliicola</name>
    <dbReference type="NCBI Taxonomy" id="2592383"/>
    <lineage>
        <taxon>Bacteria</taxon>
        <taxon>Pseudomonadati</taxon>
        <taxon>Pseudomonadota</taxon>
        <taxon>Gammaproteobacteria</taxon>
        <taxon>Oceanospirillales</taxon>
        <taxon>Pleioneaceae</taxon>
        <taxon>Aliikangiella</taxon>
    </lineage>
</organism>
<dbReference type="InterPro" id="IPR012910">
    <property type="entry name" value="Plug_dom"/>
</dbReference>
<dbReference type="Gene3D" id="2.40.170.20">
    <property type="entry name" value="TonB-dependent receptor, beta-barrel domain"/>
    <property type="match status" value="1"/>
</dbReference>